<dbReference type="RefSeq" id="WP_249329606.1">
    <property type="nucleotide sequence ID" value="NZ_CP060635.1"/>
</dbReference>
<evidence type="ECO:0000313" key="1">
    <source>
        <dbReference type="EMBL" id="QNM10233.1"/>
    </source>
</evidence>
<dbReference type="KEGG" id="whj:H9Q79_08205"/>
<accession>A0A7G9GHF1</accession>
<reference evidence="1 2" key="1">
    <citation type="submission" date="2020-08" db="EMBL/GenBank/DDBJ databases">
        <authorList>
            <person name="Liu C."/>
            <person name="Sun Q."/>
        </authorList>
    </citation>
    <scope>NUCLEOTIDE SEQUENCE [LARGE SCALE GENOMIC DNA]</scope>
    <source>
        <strain evidence="1 2">NSJ-29</strain>
    </source>
</reference>
<protein>
    <submittedName>
        <fullName evidence="1">Uncharacterized protein</fullName>
    </submittedName>
</protein>
<proteinExistence type="predicted"/>
<name>A0A7G9GHF1_9FIRM</name>
<dbReference type="EMBL" id="CP060635">
    <property type="protein sequence ID" value="QNM10233.1"/>
    <property type="molecule type" value="Genomic_DNA"/>
</dbReference>
<gene>
    <name evidence="1" type="ORF">H9Q79_08205</name>
</gene>
<dbReference type="Proteomes" id="UP000515860">
    <property type="component" value="Chromosome"/>
</dbReference>
<dbReference type="InterPro" id="IPR023296">
    <property type="entry name" value="Glyco_hydro_beta-prop_sf"/>
</dbReference>
<dbReference type="AlphaFoldDB" id="A0A7G9GHF1"/>
<dbReference type="SUPFAM" id="SSF75005">
    <property type="entry name" value="Arabinanase/levansucrase/invertase"/>
    <property type="match status" value="1"/>
</dbReference>
<dbReference type="Gene3D" id="2.115.10.20">
    <property type="entry name" value="Glycosyl hydrolase domain, family 43"/>
    <property type="match status" value="1"/>
</dbReference>
<organism evidence="1 2">
    <name type="scientific">Wansuia hejianensis</name>
    <dbReference type="NCBI Taxonomy" id="2763667"/>
    <lineage>
        <taxon>Bacteria</taxon>
        <taxon>Bacillati</taxon>
        <taxon>Bacillota</taxon>
        <taxon>Clostridia</taxon>
        <taxon>Lachnospirales</taxon>
        <taxon>Lachnospiraceae</taxon>
        <taxon>Wansuia</taxon>
    </lineage>
</organism>
<sequence length="208" mass="23805">MIDPTLVKQEDNYFLTFTEIKGNVNNGDESQTNGLYTVRCFISKDLKNWQKLSDIVSYYNNIEDGDLFVSDDGKNLNYLFEKEEYDKGPSSLNVISSLDQGKTWTDEKEIIPAVADNEPASIMKHEDGYTLYYSSDKEHMGSSYNEAAVYQADLNKDFSVKNSYIPVELKEEKGILLYDVSTEGGLLFLYSQNYLTDNNLILKEIRVE</sequence>
<evidence type="ECO:0000313" key="2">
    <source>
        <dbReference type="Proteomes" id="UP000515860"/>
    </source>
</evidence>
<keyword evidence="2" id="KW-1185">Reference proteome</keyword>